<evidence type="ECO:0000313" key="1">
    <source>
        <dbReference type="EMBL" id="CDW29351.1"/>
    </source>
</evidence>
<dbReference type="EMBL" id="HACA01011990">
    <property type="protein sequence ID" value="CDW29351.1"/>
    <property type="molecule type" value="Transcribed_RNA"/>
</dbReference>
<dbReference type="AlphaFoldDB" id="A0A0K2TVG3"/>
<reference evidence="1" key="1">
    <citation type="submission" date="2014-05" db="EMBL/GenBank/DDBJ databases">
        <authorList>
            <person name="Chronopoulou M."/>
        </authorList>
    </citation>
    <scope>NUCLEOTIDE SEQUENCE</scope>
    <source>
        <tissue evidence="1">Whole organism</tissue>
    </source>
</reference>
<sequence>MENNICKNEAVIKGYFFNNIILHPWISLKVKEKIHSFGRLLFRMALGFSTQKY</sequence>
<name>A0A0K2TVG3_LEPSM</name>
<protein>
    <submittedName>
        <fullName evidence="1">Uncharacterized protein</fullName>
    </submittedName>
</protein>
<organism evidence="1">
    <name type="scientific">Lepeophtheirus salmonis</name>
    <name type="common">Salmon louse</name>
    <name type="synonym">Caligus salmonis</name>
    <dbReference type="NCBI Taxonomy" id="72036"/>
    <lineage>
        <taxon>Eukaryota</taxon>
        <taxon>Metazoa</taxon>
        <taxon>Ecdysozoa</taxon>
        <taxon>Arthropoda</taxon>
        <taxon>Crustacea</taxon>
        <taxon>Multicrustacea</taxon>
        <taxon>Hexanauplia</taxon>
        <taxon>Copepoda</taxon>
        <taxon>Siphonostomatoida</taxon>
        <taxon>Caligidae</taxon>
        <taxon>Lepeophtheirus</taxon>
    </lineage>
</organism>
<accession>A0A0K2TVG3</accession>
<proteinExistence type="predicted"/>